<reference evidence="8" key="1">
    <citation type="submission" date="2015-02" db="EMBL/GenBank/DDBJ databases">
        <title>A novel member of the family Ruminococcaceae isolated from human feces.</title>
        <authorList>
            <person name="Shkoporov A.N."/>
            <person name="Chaplin A.V."/>
            <person name="Motuzova O.V."/>
            <person name="Kafarskaia L.I."/>
            <person name="Khokhlova E.V."/>
            <person name="Efimov B.A."/>
        </authorList>
    </citation>
    <scope>NUCLEOTIDE SEQUENCE [LARGE SCALE GENOMIC DNA]</scope>
    <source>
        <strain evidence="8">585-1</strain>
    </source>
</reference>
<protein>
    <submittedName>
        <fullName evidence="8">DNA mismatch repair protein MutT</fullName>
    </submittedName>
    <submittedName>
        <fullName evidence="9">NUDIX domain-containing protein</fullName>
    </submittedName>
</protein>
<evidence type="ECO:0000259" key="7">
    <source>
        <dbReference type="PROSITE" id="PS51462"/>
    </source>
</evidence>
<organism evidence="8 10">
    <name type="scientific">Ruthenibacterium lactatiformans</name>
    <dbReference type="NCBI Taxonomy" id="1550024"/>
    <lineage>
        <taxon>Bacteria</taxon>
        <taxon>Bacillati</taxon>
        <taxon>Bacillota</taxon>
        <taxon>Clostridia</taxon>
        <taxon>Eubacteriales</taxon>
        <taxon>Oscillospiraceae</taxon>
        <taxon>Ruthenibacterium</taxon>
    </lineage>
</organism>
<dbReference type="InterPro" id="IPR020476">
    <property type="entry name" value="Nudix_hydrolase"/>
</dbReference>
<evidence type="ECO:0000256" key="1">
    <source>
        <dbReference type="ARBA" id="ARBA00001946"/>
    </source>
</evidence>
<comment type="similarity">
    <text evidence="2 6">Belongs to the Nudix hydrolase family.</text>
</comment>
<comment type="cofactor">
    <cofactor evidence="1">
        <name>Mg(2+)</name>
        <dbReference type="ChEBI" id="CHEBI:18420"/>
    </cofactor>
</comment>
<evidence type="ECO:0000313" key="10">
    <source>
        <dbReference type="Proteomes" id="UP000032483"/>
    </source>
</evidence>
<dbReference type="Pfam" id="PF00293">
    <property type="entry name" value="NUDIX"/>
    <property type="match status" value="1"/>
</dbReference>
<dbReference type="PANTHER" id="PTHR43758">
    <property type="entry name" value="7,8-DIHYDRO-8-OXOGUANINE TRIPHOSPHATASE"/>
    <property type="match status" value="1"/>
</dbReference>
<dbReference type="EMBL" id="WMZU01000021">
    <property type="protein sequence ID" value="MTS28119.1"/>
    <property type="molecule type" value="Genomic_DNA"/>
</dbReference>
<evidence type="ECO:0000256" key="4">
    <source>
        <dbReference type="ARBA" id="ARBA00022801"/>
    </source>
</evidence>
<feature type="domain" description="Nudix hydrolase" evidence="7">
    <location>
        <begin position="6"/>
        <end position="131"/>
    </location>
</feature>
<proteinExistence type="inferred from homology"/>
<comment type="caution">
    <text evidence="8">The sequence shown here is derived from an EMBL/GenBank/DDBJ whole genome shotgun (WGS) entry which is preliminary data.</text>
</comment>
<dbReference type="SUPFAM" id="SSF55811">
    <property type="entry name" value="Nudix"/>
    <property type="match status" value="1"/>
</dbReference>
<keyword evidence="5" id="KW-0460">Magnesium</keyword>
<dbReference type="Proteomes" id="UP000472755">
    <property type="component" value="Unassembled WGS sequence"/>
</dbReference>
<dbReference type="CDD" id="cd18875">
    <property type="entry name" value="NUDIX_Hydrolase"/>
    <property type="match status" value="1"/>
</dbReference>
<evidence type="ECO:0000313" key="9">
    <source>
        <dbReference type="EMBL" id="MTS28119.1"/>
    </source>
</evidence>
<dbReference type="Proteomes" id="UP000032483">
    <property type="component" value="Unassembled WGS sequence"/>
</dbReference>
<reference evidence="9 11" key="2">
    <citation type="journal article" date="2019" name="Nat. Med.">
        <title>A library of human gut bacterial isolates paired with longitudinal multiomics data enables mechanistic microbiome research.</title>
        <authorList>
            <person name="Poyet M."/>
            <person name="Groussin M."/>
            <person name="Gibbons S.M."/>
            <person name="Avila-Pacheco J."/>
            <person name="Jiang X."/>
            <person name="Kearney S.M."/>
            <person name="Perrotta A.R."/>
            <person name="Berdy B."/>
            <person name="Zhao S."/>
            <person name="Lieberman T.D."/>
            <person name="Swanson P.K."/>
            <person name="Smith M."/>
            <person name="Roesemann S."/>
            <person name="Alexander J.E."/>
            <person name="Rich S.A."/>
            <person name="Livny J."/>
            <person name="Vlamakis H."/>
            <person name="Clish C."/>
            <person name="Bullock K."/>
            <person name="Deik A."/>
            <person name="Scott J."/>
            <person name="Pierce K.A."/>
            <person name="Xavier R.J."/>
            <person name="Alm E.J."/>
        </authorList>
    </citation>
    <scope>NUCLEOTIDE SEQUENCE [LARGE SCALE GENOMIC DNA]</scope>
    <source>
        <strain evidence="9 11">BIOML-A4</strain>
    </source>
</reference>
<evidence type="ECO:0000256" key="6">
    <source>
        <dbReference type="RuleBase" id="RU003476"/>
    </source>
</evidence>
<name>A0A0D8J1J2_9FIRM</name>
<sequence>MARSEKAVVTVLCMVHDGTRLLLQNRVKADWRGYTLPGGHVEKGESFVQAVTREMREETGLTVHAPRLCGIKQFQTDADERYIVLLFKTDRFSGTLRSSEEGEMVWVERDALDAYPLVEDFRELLSVFDRDDLTEFQYERAPGTPADWRVRLY</sequence>
<dbReference type="EMBL" id="JXXK01000004">
    <property type="protein sequence ID" value="KJF40757.1"/>
    <property type="molecule type" value="Genomic_DNA"/>
</dbReference>
<dbReference type="InterPro" id="IPR020084">
    <property type="entry name" value="NUDIX_hydrolase_CS"/>
</dbReference>
<keyword evidence="3" id="KW-0479">Metal-binding</keyword>
<keyword evidence="10" id="KW-1185">Reference proteome</keyword>
<dbReference type="RefSeq" id="WP_050004690.1">
    <property type="nucleotide sequence ID" value="NZ_CAOJUJ010000017.1"/>
</dbReference>
<evidence type="ECO:0000313" key="11">
    <source>
        <dbReference type="Proteomes" id="UP000472755"/>
    </source>
</evidence>
<dbReference type="GO" id="GO:0016818">
    <property type="term" value="F:hydrolase activity, acting on acid anhydrides, in phosphorus-containing anhydrides"/>
    <property type="evidence" value="ECO:0007669"/>
    <property type="project" value="TreeGrafter"/>
</dbReference>
<gene>
    <name evidence="9" type="ORF">GMD59_12610</name>
    <name evidence="8" type="ORF">TQ39_04310</name>
</gene>
<dbReference type="GO" id="GO:0005737">
    <property type="term" value="C:cytoplasm"/>
    <property type="evidence" value="ECO:0007669"/>
    <property type="project" value="TreeGrafter"/>
</dbReference>
<dbReference type="PRINTS" id="PR00502">
    <property type="entry name" value="NUDIXFAMILY"/>
</dbReference>
<evidence type="ECO:0000256" key="3">
    <source>
        <dbReference type="ARBA" id="ARBA00022723"/>
    </source>
</evidence>
<dbReference type="PROSITE" id="PS51462">
    <property type="entry name" value="NUDIX"/>
    <property type="match status" value="1"/>
</dbReference>
<keyword evidence="4 6" id="KW-0378">Hydrolase</keyword>
<dbReference type="PROSITE" id="PS00893">
    <property type="entry name" value="NUDIX_BOX"/>
    <property type="match status" value="1"/>
</dbReference>
<dbReference type="GeneID" id="42855854"/>
<dbReference type="PANTHER" id="PTHR43758:SF2">
    <property type="entry name" value="OXIDIZED PURINE NUCLEOSIDE TRIPHOSPHATE HYDROLASE"/>
    <property type="match status" value="1"/>
</dbReference>
<evidence type="ECO:0000256" key="2">
    <source>
        <dbReference type="ARBA" id="ARBA00005582"/>
    </source>
</evidence>
<evidence type="ECO:0000256" key="5">
    <source>
        <dbReference type="ARBA" id="ARBA00022842"/>
    </source>
</evidence>
<accession>A0A0D8J1J2</accession>
<dbReference type="InterPro" id="IPR015797">
    <property type="entry name" value="NUDIX_hydrolase-like_dom_sf"/>
</dbReference>
<dbReference type="AlphaFoldDB" id="A0A0D8J1J2"/>
<dbReference type="GO" id="GO:0046872">
    <property type="term" value="F:metal ion binding"/>
    <property type="evidence" value="ECO:0007669"/>
    <property type="project" value="UniProtKB-KW"/>
</dbReference>
<dbReference type="Gene3D" id="3.90.79.10">
    <property type="entry name" value="Nucleoside Triphosphate Pyrophosphohydrolase"/>
    <property type="match status" value="1"/>
</dbReference>
<dbReference type="InterPro" id="IPR000086">
    <property type="entry name" value="NUDIX_hydrolase_dom"/>
</dbReference>
<evidence type="ECO:0000313" key="8">
    <source>
        <dbReference type="EMBL" id="KJF40757.1"/>
    </source>
</evidence>